<dbReference type="SFLD" id="SFLDG01150">
    <property type="entry name" value="Main.1:_Beta-like"/>
    <property type="match status" value="1"/>
</dbReference>
<dbReference type="RefSeq" id="WP_091296439.1">
    <property type="nucleotide sequence ID" value="NZ_FOCE01000001.1"/>
</dbReference>
<dbReference type="PANTHER" id="PTHR44051:SF21">
    <property type="entry name" value="GLUTATHIONE S-TRANSFERASE FAMILY PROTEIN"/>
    <property type="match status" value="1"/>
</dbReference>
<evidence type="ECO:0000313" key="2">
    <source>
        <dbReference type="EMBL" id="SEM59401.1"/>
    </source>
</evidence>
<dbReference type="SUPFAM" id="SSF47616">
    <property type="entry name" value="GST C-terminal domain-like"/>
    <property type="match status" value="1"/>
</dbReference>
<dbReference type="STRING" id="933059.SAMN04488103_101576"/>
<dbReference type="InterPro" id="IPR036249">
    <property type="entry name" value="Thioredoxin-like_sf"/>
</dbReference>
<dbReference type="SFLD" id="SFLDG00358">
    <property type="entry name" value="Main_(cytGST)"/>
    <property type="match status" value="1"/>
</dbReference>
<dbReference type="CDD" id="cd03207">
    <property type="entry name" value="GST_C_8"/>
    <property type="match status" value="1"/>
</dbReference>
<dbReference type="InterPro" id="IPR004045">
    <property type="entry name" value="Glutathione_S-Trfase_N"/>
</dbReference>
<organism evidence="2 3">
    <name type="scientific">Gemmobacter aquatilis</name>
    <dbReference type="NCBI Taxonomy" id="933059"/>
    <lineage>
        <taxon>Bacteria</taxon>
        <taxon>Pseudomonadati</taxon>
        <taxon>Pseudomonadota</taxon>
        <taxon>Alphaproteobacteria</taxon>
        <taxon>Rhodobacterales</taxon>
        <taxon>Paracoccaceae</taxon>
        <taxon>Gemmobacter</taxon>
    </lineage>
</organism>
<accession>A0A1H7ZMB0</accession>
<reference evidence="2 3" key="1">
    <citation type="submission" date="2016-10" db="EMBL/GenBank/DDBJ databases">
        <authorList>
            <person name="de Groot N.N."/>
        </authorList>
    </citation>
    <scope>NUCLEOTIDE SEQUENCE [LARGE SCALE GENOMIC DNA]</scope>
    <source>
        <strain evidence="2 3">DSM 3857</strain>
    </source>
</reference>
<dbReference type="Pfam" id="PF13417">
    <property type="entry name" value="GST_N_3"/>
    <property type="match status" value="1"/>
</dbReference>
<evidence type="ECO:0000313" key="3">
    <source>
        <dbReference type="Proteomes" id="UP000198761"/>
    </source>
</evidence>
<dbReference type="CDD" id="cd03046">
    <property type="entry name" value="GST_N_GTT1_like"/>
    <property type="match status" value="1"/>
</dbReference>
<dbReference type="Gene3D" id="3.40.30.10">
    <property type="entry name" value="Glutaredoxin"/>
    <property type="match status" value="1"/>
</dbReference>
<gene>
    <name evidence="2" type="ORF">SAMN04488103_101576</name>
</gene>
<keyword evidence="3" id="KW-1185">Reference proteome</keyword>
<dbReference type="Gene3D" id="1.20.1050.10">
    <property type="match status" value="1"/>
</dbReference>
<dbReference type="Proteomes" id="UP000198761">
    <property type="component" value="Unassembled WGS sequence"/>
</dbReference>
<name>A0A1H7ZMB0_9RHOB</name>
<protein>
    <submittedName>
        <fullName evidence="2">Glutathione S-transferase</fullName>
    </submittedName>
</protein>
<dbReference type="OrthoDB" id="5740960at2"/>
<dbReference type="PANTHER" id="PTHR44051">
    <property type="entry name" value="GLUTATHIONE S-TRANSFERASE-RELATED"/>
    <property type="match status" value="1"/>
</dbReference>
<dbReference type="AlphaFoldDB" id="A0A1H7ZMB0"/>
<feature type="domain" description="GST N-terminal" evidence="1">
    <location>
        <begin position="1"/>
        <end position="83"/>
    </location>
</feature>
<proteinExistence type="predicted"/>
<sequence>MLTLYHSPISRSTRVLTLIEELGITDEVTIKAVSIRRFDGSGTRDPANPHPDGKVPLLDHDGTLISETPAIFLYLTALFPDSGLAPKPGDPRRGDYLTWLFYYSAVVEPVLICASAGVDHPMFTATWRGPAELAARLHAALAKGPWLLGDHYSAADLLMHSPFAWFPEATPDDPLIRDWVARCQARPATAVAKARDQALLAA</sequence>
<dbReference type="SFLD" id="SFLDS00019">
    <property type="entry name" value="Glutathione_Transferase_(cytos"/>
    <property type="match status" value="1"/>
</dbReference>
<dbReference type="InterPro" id="IPR040079">
    <property type="entry name" value="Glutathione_S-Trfase"/>
</dbReference>
<dbReference type="GO" id="GO:0016740">
    <property type="term" value="F:transferase activity"/>
    <property type="evidence" value="ECO:0007669"/>
    <property type="project" value="UniProtKB-KW"/>
</dbReference>
<evidence type="ECO:0000259" key="1">
    <source>
        <dbReference type="PROSITE" id="PS50404"/>
    </source>
</evidence>
<dbReference type="PROSITE" id="PS50404">
    <property type="entry name" value="GST_NTER"/>
    <property type="match status" value="1"/>
</dbReference>
<dbReference type="InterPro" id="IPR036282">
    <property type="entry name" value="Glutathione-S-Trfase_C_sf"/>
</dbReference>
<dbReference type="EMBL" id="FOCE01000001">
    <property type="protein sequence ID" value="SEM59401.1"/>
    <property type="molecule type" value="Genomic_DNA"/>
</dbReference>
<dbReference type="SUPFAM" id="SSF52833">
    <property type="entry name" value="Thioredoxin-like"/>
    <property type="match status" value="1"/>
</dbReference>
<keyword evidence="2" id="KW-0808">Transferase</keyword>